<comment type="caution">
    <text evidence="2">The sequence shown here is derived from an EMBL/GenBank/DDBJ whole genome shotgun (WGS) entry which is preliminary data.</text>
</comment>
<dbReference type="EMBL" id="RKHQ01000002">
    <property type="protein sequence ID" value="ROR93109.1"/>
    <property type="molecule type" value="Genomic_DNA"/>
</dbReference>
<dbReference type="InterPro" id="IPR036661">
    <property type="entry name" value="Luciferase-like_sf"/>
</dbReference>
<dbReference type="InterPro" id="IPR011251">
    <property type="entry name" value="Luciferase-like_dom"/>
</dbReference>
<dbReference type="SUPFAM" id="SSF51679">
    <property type="entry name" value="Bacterial luciferase-like"/>
    <property type="match status" value="1"/>
</dbReference>
<keyword evidence="2" id="KW-0560">Oxidoreductase</keyword>
<evidence type="ECO:0000313" key="2">
    <source>
        <dbReference type="EMBL" id="ROR93109.1"/>
    </source>
</evidence>
<organism evidence="2 3">
    <name type="scientific">Salana multivorans</name>
    <dbReference type="NCBI Taxonomy" id="120377"/>
    <lineage>
        <taxon>Bacteria</taxon>
        <taxon>Bacillati</taxon>
        <taxon>Actinomycetota</taxon>
        <taxon>Actinomycetes</taxon>
        <taxon>Micrococcales</taxon>
        <taxon>Beutenbergiaceae</taxon>
        <taxon>Salana</taxon>
    </lineage>
</organism>
<evidence type="ECO:0000313" key="3">
    <source>
        <dbReference type="Proteomes" id="UP000275356"/>
    </source>
</evidence>
<reference evidence="2 3" key="1">
    <citation type="submission" date="2018-11" db="EMBL/GenBank/DDBJ databases">
        <title>Sequencing the genomes of 1000 actinobacteria strains.</title>
        <authorList>
            <person name="Klenk H.-P."/>
        </authorList>
    </citation>
    <scope>NUCLEOTIDE SEQUENCE [LARGE SCALE GENOMIC DNA]</scope>
    <source>
        <strain evidence="2 3">DSM 13521</strain>
    </source>
</reference>
<dbReference type="GO" id="GO:0004497">
    <property type="term" value="F:monooxygenase activity"/>
    <property type="evidence" value="ECO:0007669"/>
    <property type="project" value="UniProtKB-KW"/>
</dbReference>
<dbReference type="GO" id="GO:0016705">
    <property type="term" value="F:oxidoreductase activity, acting on paired donors, with incorporation or reduction of molecular oxygen"/>
    <property type="evidence" value="ECO:0007669"/>
    <property type="project" value="InterPro"/>
</dbReference>
<feature type="domain" description="Luciferase-like" evidence="1">
    <location>
        <begin position="16"/>
        <end position="289"/>
    </location>
</feature>
<dbReference type="PANTHER" id="PTHR30137">
    <property type="entry name" value="LUCIFERASE-LIKE MONOOXYGENASE"/>
    <property type="match status" value="1"/>
</dbReference>
<name>A0A3N2D019_9MICO</name>
<accession>A0A3N2D019</accession>
<dbReference type="AlphaFoldDB" id="A0A3N2D019"/>
<gene>
    <name evidence="2" type="ORF">EDD28_2516</name>
</gene>
<sequence>MTSNELRLGVFTRLLDDTSPAERYRNASEQIVQAEALGFHSAWVAQHHFHRDEGGLPAPAVFLASVAPLTRRIRLGFGVITLPLEHPLRVAEDLAVLDEISGGRVEVGFGTGGTPSSFRAFGHDAADRRRIYAEHLDVVTRAWAGDDLGDPENQLYPPAPTLLERQWEATFSVEGGARAGANGNGLLLSRSQPRPDGQPDLRIWEIQEPIVAAYLENLPDGVAPRIAASRTVIVTDDEATARREAERGLRAVAGRAGLWGLDPAGSLDHLIAASDTVTGTSEQVTEQLARDTVLRDATDLLVQVHSVDPVHELVLRSHELLATQVAPALGRRLAPVEVGA</sequence>
<dbReference type="GO" id="GO:0005829">
    <property type="term" value="C:cytosol"/>
    <property type="evidence" value="ECO:0007669"/>
    <property type="project" value="TreeGrafter"/>
</dbReference>
<keyword evidence="3" id="KW-1185">Reference proteome</keyword>
<dbReference type="OrthoDB" id="7903015at2"/>
<protein>
    <submittedName>
        <fullName evidence="2">Putative FMN-dependent luciferase-like monooxygenase</fullName>
    </submittedName>
</protein>
<evidence type="ECO:0000259" key="1">
    <source>
        <dbReference type="Pfam" id="PF00296"/>
    </source>
</evidence>
<dbReference type="RefSeq" id="WP_123740118.1">
    <property type="nucleotide sequence ID" value="NZ_RKHQ01000002.1"/>
</dbReference>
<dbReference type="NCBIfam" id="TIGR04027">
    <property type="entry name" value="LLM_KPN_01858"/>
    <property type="match status" value="1"/>
</dbReference>
<keyword evidence="2" id="KW-0503">Monooxygenase</keyword>
<dbReference type="Gene3D" id="3.20.20.30">
    <property type="entry name" value="Luciferase-like domain"/>
    <property type="match status" value="1"/>
</dbReference>
<dbReference type="PANTHER" id="PTHR30137:SF15">
    <property type="entry name" value="BLL6902 PROTEIN"/>
    <property type="match status" value="1"/>
</dbReference>
<dbReference type="Proteomes" id="UP000275356">
    <property type="component" value="Unassembled WGS sequence"/>
</dbReference>
<proteinExistence type="predicted"/>
<dbReference type="Pfam" id="PF00296">
    <property type="entry name" value="Bac_luciferase"/>
    <property type="match status" value="1"/>
</dbReference>
<dbReference type="InterPro" id="IPR024003">
    <property type="entry name" value="Luciferase-like_KPN01858"/>
</dbReference>
<dbReference type="InterPro" id="IPR050766">
    <property type="entry name" value="Bact_Lucif_Oxidored"/>
</dbReference>